<feature type="transmembrane region" description="Helical" evidence="2">
    <location>
        <begin position="116"/>
        <end position="137"/>
    </location>
</feature>
<dbReference type="Pfam" id="PF07859">
    <property type="entry name" value="Abhydrolase_3"/>
    <property type="match status" value="1"/>
</dbReference>
<dbReference type="InterPro" id="IPR050300">
    <property type="entry name" value="GDXG_lipolytic_enzyme"/>
</dbReference>
<dbReference type="Proteomes" id="UP001497453">
    <property type="component" value="Chromosome 2"/>
</dbReference>
<evidence type="ECO:0000313" key="4">
    <source>
        <dbReference type="EMBL" id="CAL1701530.1"/>
    </source>
</evidence>
<dbReference type="SUPFAM" id="SSF53474">
    <property type="entry name" value="alpha/beta-Hydrolases"/>
    <property type="match status" value="1"/>
</dbReference>
<name>A0ABP1D0W8_9APHY</name>
<keyword evidence="2" id="KW-0812">Transmembrane</keyword>
<dbReference type="Gene3D" id="3.40.50.1820">
    <property type="entry name" value="alpha/beta hydrolase"/>
    <property type="match status" value="1"/>
</dbReference>
<proteinExistence type="predicted"/>
<sequence length="369" mass="40835">MATYAPPPHYGEITFFELIPLAFRFIGLAINLVIKAFLYPFSTTHFTLKRVLWRTFVQTICPNSTIRQMQWVSPNTGSLYETYMKSLPNKPPIVHETIGADGGSLHWVGPKTNSKVMVFIHGGGFVLPAVDGHFYMIDWWRKEAKMRYGIDFSVAVLEYSLVNFKPWPAQLTQVAAALSHLLKQGYDPANITFVGDSVGGHVAVFLLAHLLHPHPSADPIKLSKPLGGVAALSPWLAYSTDTPSFKRHAANDVMPLPALVAWSSLFQKSRTRRDDGYYFEPATAPPEWWTGLDKVANNVLLSAGGAEGMLDDIVVTEKKMEMGAGRDAKVELYVQDNACHNEALVEFACGDQPGPSANRVLSWIAEVYA</sequence>
<feature type="domain" description="Alpha/beta hydrolase fold-3" evidence="3">
    <location>
        <begin position="117"/>
        <end position="333"/>
    </location>
</feature>
<evidence type="ECO:0000313" key="5">
    <source>
        <dbReference type="Proteomes" id="UP001497453"/>
    </source>
</evidence>
<protein>
    <recommendedName>
        <fullName evidence="3">Alpha/beta hydrolase fold-3 domain-containing protein</fullName>
    </recommendedName>
</protein>
<dbReference type="PANTHER" id="PTHR48081">
    <property type="entry name" value="AB HYDROLASE SUPERFAMILY PROTEIN C4A8.06C"/>
    <property type="match status" value="1"/>
</dbReference>
<gene>
    <name evidence="4" type="ORF">GFSPODELE1_LOCUS3632</name>
</gene>
<organism evidence="4 5">
    <name type="scientific">Somion occarium</name>
    <dbReference type="NCBI Taxonomy" id="3059160"/>
    <lineage>
        <taxon>Eukaryota</taxon>
        <taxon>Fungi</taxon>
        <taxon>Dikarya</taxon>
        <taxon>Basidiomycota</taxon>
        <taxon>Agaricomycotina</taxon>
        <taxon>Agaricomycetes</taxon>
        <taxon>Polyporales</taxon>
        <taxon>Cerrenaceae</taxon>
        <taxon>Somion</taxon>
    </lineage>
</organism>
<dbReference type="EMBL" id="OZ037945">
    <property type="protein sequence ID" value="CAL1701530.1"/>
    <property type="molecule type" value="Genomic_DNA"/>
</dbReference>
<evidence type="ECO:0000259" key="3">
    <source>
        <dbReference type="Pfam" id="PF07859"/>
    </source>
</evidence>
<keyword evidence="2" id="KW-1133">Transmembrane helix</keyword>
<evidence type="ECO:0000256" key="2">
    <source>
        <dbReference type="SAM" id="Phobius"/>
    </source>
</evidence>
<dbReference type="InterPro" id="IPR029058">
    <property type="entry name" value="AB_hydrolase_fold"/>
</dbReference>
<keyword evidence="5" id="KW-1185">Reference proteome</keyword>
<feature type="transmembrane region" description="Helical" evidence="2">
    <location>
        <begin position="21"/>
        <end position="41"/>
    </location>
</feature>
<accession>A0ABP1D0W8</accession>
<evidence type="ECO:0000256" key="1">
    <source>
        <dbReference type="ARBA" id="ARBA00022801"/>
    </source>
</evidence>
<reference evidence="5" key="1">
    <citation type="submission" date="2024-04" db="EMBL/GenBank/DDBJ databases">
        <authorList>
            <person name="Shaw F."/>
            <person name="Minotto A."/>
        </authorList>
    </citation>
    <scope>NUCLEOTIDE SEQUENCE [LARGE SCALE GENOMIC DNA]</scope>
</reference>
<dbReference type="InterPro" id="IPR013094">
    <property type="entry name" value="AB_hydrolase_3"/>
</dbReference>
<keyword evidence="1" id="KW-0378">Hydrolase</keyword>
<keyword evidence="2" id="KW-0472">Membrane</keyword>
<dbReference type="PANTHER" id="PTHR48081:SF31">
    <property type="entry name" value="STERYL ACETYL HYDROLASE MUG81-RELATED"/>
    <property type="match status" value="1"/>
</dbReference>